<feature type="domain" description="Phosphatidic acid phosphatase type 2/haloperoxidase" evidence="2">
    <location>
        <begin position="77"/>
        <end position="193"/>
    </location>
</feature>
<sequence length="228" mass="26535">MFEVFYNFCGLNQEIFLFLNKMTNIGFIPYCLKIISFCFNIANFALIYILYCIYLYIQLKKIKNDNERQNKFWDNYNKLVEVGIIYTIFSLVFTTLKFSVNLPRPYCSLLIDSFITVINTANERCFSSFPSSHAALSILITYFAWNYIKLRLKILMICVIILVSLSRISLAMHYPSDIIYGIAIAFITILIGKLIYRIFANNVIKKIGQYFCIALNVIAVQAEIQKNI</sequence>
<dbReference type="Gene3D" id="1.20.144.10">
    <property type="entry name" value="Phosphatidic acid phosphatase type 2/haloperoxidase"/>
    <property type="match status" value="1"/>
</dbReference>
<evidence type="ECO:0000313" key="4">
    <source>
        <dbReference type="Proteomes" id="UP000007878"/>
    </source>
</evidence>
<protein>
    <recommendedName>
        <fullName evidence="2">Phosphatidic acid phosphatase type 2/haloperoxidase domain-containing protein</fullName>
    </recommendedName>
</protein>
<dbReference type="InterPro" id="IPR036938">
    <property type="entry name" value="PAP2/HPO_sf"/>
</dbReference>
<feature type="transmembrane region" description="Helical" evidence="1">
    <location>
        <begin position="178"/>
        <end position="196"/>
    </location>
</feature>
<evidence type="ECO:0000259" key="2">
    <source>
        <dbReference type="SMART" id="SM00014"/>
    </source>
</evidence>
<dbReference type="PANTHER" id="PTHR14969:SF13">
    <property type="entry name" value="AT30094P"/>
    <property type="match status" value="1"/>
</dbReference>
<dbReference type="Pfam" id="PF01569">
    <property type="entry name" value="PAP2"/>
    <property type="match status" value="1"/>
</dbReference>
<feature type="transmembrane region" description="Helical" evidence="1">
    <location>
        <begin position="78"/>
        <end position="96"/>
    </location>
</feature>
<keyword evidence="4" id="KW-1185">Reference proteome</keyword>
<keyword evidence="1" id="KW-0472">Membrane</keyword>
<dbReference type="SMART" id="SM00014">
    <property type="entry name" value="acidPPc"/>
    <property type="match status" value="1"/>
</dbReference>
<organism evidence="3 4">
    <name type="scientific">Rickettsia canadensis str. CA410</name>
    <dbReference type="NCBI Taxonomy" id="1105107"/>
    <lineage>
        <taxon>Bacteria</taxon>
        <taxon>Pseudomonadati</taxon>
        <taxon>Pseudomonadota</taxon>
        <taxon>Alphaproteobacteria</taxon>
        <taxon>Rickettsiales</taxon>
        <taxon>Rickettsiaceae</taxon>
        <taxon>Rickettsieae</taxon>
        <taxon>Rickettsia</taxon>
        <taxon>belli group</taxon>
    </lineage>
</organism>
<accession>A0ABM5MT56</accession>
<evidence type="ECO:0000313" key="3">
    <source>
        <dbReference type="EMBL" id="AFB21580.1"/>
    </source>
</evidence>
<dbReference type="SUPFAM" id="SSF48317">
    <property type="entry name" value="Acid phosphatase/Vanadium-dependent haloperoxidase"/>
    <property type="match status" value="1"/>
</dbReference>
<dbReference type="CDD" id="cd01610">
    <property type="entry name" value="PAP2_like"/>
    <property type="match status" value="1"/>
</dbReference>
<name>A0ABM5MT56_RICCA</name>
<feature type="transmembrane region" description="Helical" evidence="1">
    <location>
        <begin position="27"/>
        <end position="57"/>
    </location>
</feature>
<evidence type="ECO:0000256" key="1">
    <source>
        <dbReference type="SAM" id="Phobius"/>
    </source>
</evidence>
<reference evidence="4" key="1">
    <citation type="submission" date="2012-02" db="EMBL/GenBank/DDBJ databases">
        <title>Complete genome sequence of Rickettsia parkeri strain Portsmouth.</title>
        <authorList>
            <person name="Johnson S.L."/>
            <person name="Munk A.C."/>
            <person name="Han S."/>
            <person name="Bruce D.C."/>
            <person name="Dasch G.A."/>
        </authorList>
    </citation>
    <scope>NUCLEOTIDE SEQUENCE [LARGE SCALE GENOMIC DNA]</scope>
    <source>
        <strain evidence="4">CA410</strain>
    </source>
</reference>
<dbReference type="InterPro" id="IPR000326">
    <property type="entry name" value="PAP2/HPO"/>
</dbReference>
<dbReference type="EMBL" id="CP003304">
    <property type="protein sequence ID" value="AFB21580.1"/>
    <property type="molecule type" value="Genomic_DNA"/>
</dbReference>
<feature type="transmembrane region" description="Helical" evidence="1">
    <location>
        <begin position="154"/>
        <end position="172"/>
    </location>
</feature>
<keyword evidence="1" id="KW-0812">Transmembrane</keyword>
<dbReference type="Proteomes" id="UP000007878">
    <property type="component" value="Chromosome"/>
</dbReference>
<gene>
    <name evidence="3" type="ORF">RCA_05185</name>
</gene>
<dbReference type="RefSeq" id="WP_014364302.1">
    <property type="nucleotide sequence ID" value="NC_016929.1"/>
</dbReference>
<keyword evidence="1" id="KW-1133">Transmembrane helix</keyword>
<dbReference type="PANTHER" id="PTHR14969">
    <property type="entry name" value="SPHINGOSINE-1-PHOSPHATE PHOSPHOHYDROLASE"/>
    <property type="match status" value="1"/>
</dbReference>
<proteinExistence type="predicted"/>